<name>A0A2N0RE11_9GLOM</name>
<accession>A0A2N0RE11</accession>
<dbReference type="Proteomes" id="UP000232688">
    <property type="component" value="Unassembled WGS sequence"/>
</dbReference>
<evidence type="ECO:0000313" key="1">
    <source>
        <dbReference type="EMBL" id="PKC61555.1"/>
    </source>
</evidence>
<dbReference type="Gene3D" id="3.10.10.10">
    <property type="entry name" value="HIV Type 1 Reverse Transcriptase, subunit A, domain 1"/>
    <property type="match status" value="1"/>
</dbReference>
<dbReference type="PANTHER" id="PTHR24559">
    <property type="entry name" value="TRANSPOSON TY3-I GAG-POL POLYPROTEIN"/>
    <property type="match status" value="1"/>
</dbReference>
<feature type="non-terminal residue" evidence="1">
    <location>
        <position position="101"/>
    </location>
</feature>
<sequence>MKVGTLPIDLELPLLRFLVQRHGNFARNSSELGRTKLMQHSINTGNSKAVRKHWYRTSKNEQNFIEEEIQRMLLEELIERSTGPWAAPVVLVRKKNGKLRF</sequence>
<dbReference type="InterPro" id="IPR043502">
    <property type="entry name" value="DNA/RNA_pol_sf"/>
</dbReference>
<reference evidence="1 2" key="2">
    <citation type="submission" date="2017-10" db="EMBL/GenBank/DDBJ databases">
        <title>Genome analyses suggest a sexual origin of heterokaryosis in a supposedly ancient asexual fungus.</title>
        <authorList>
            <person name="Corradi N."/>
            <person name="Sedzielewska K."/>
            <person name="Noel J."/>
            <person name="Charron P."/>
            <person name="Farinelli L."/>
            <person name="Marton T."/>
            <person name="Kruger M."/>
            <person name="Pelin A."/>
            <person name="Brachmann A."/>
            <person name="Corradi N."/>
        </authorList>
    </citation>
    <scope>NUCLEOTIDE SEQUENCE [LARGE SCALE GENOMIC DNA]</scope>
    <source>
        <strain evidence="1 2">A1</strain>
    </source>
</reference>
<dbReference type="SUPFAM" id="SSF56672">
    <property type="entry name" value="DNA/RNA polymerases"/>
    <property type="match status" value="1"/>
</dbReference>
<dbReference type="InterPro" id="IPR053134">
    <property type="entry name" value="RNA-dir_DNA_polymerase"/>
</dbReference>
<evidence type="ECO:0000313" key="2">
    <source>
        <dbReference type="Proteomes" id="UP000232688"/>
    </source>
</evidence>
<reference evidence="1 2" key="1">
    <citation type="submission" date="2017-10" db="EMBL/GenBank/DDBJ databases">
        <title>Extensive intraspecific genome diversity in a model arbuscular mycorrhizal fungus.</title>
        <authorList>
            <person name="Chen E.C.H."/>
            <person name="Morin E."/>
            <person name="Baudet D."/>
            <person name="Noel J."/>
            <person name="Ndikumana S."/>
            <person name="Charron P."/>
            <person name="St-Onge C."/>
            <person name="Giorgi J."/>
            <person name="Grigoriev I.V."/>
            <person name="Roux C."/>
            <person name="Martin F.M."/>
            <person name="Corradi N."/>
        </authorList>
    </citation>
    <scope>NUCLEOTIDE SEQUENCE [LARGE SCALE GENOMIC DNA]</scope>
    <source>
        <strain evidence="1 2">A1</strain>
    </source>
</reference>
<proteinExistence type="predicted"/>
<comment type="caution">
    <text evidence="1">The sequence shown here is derived from an EMBL/GenBank/DDBJ whole genome shotgun (WGS) entry which is preliminary data.</text>
</comment>
<dbReference type="EMBL" id="LLXH01000968">
    <property type="protein sequence ID" value="PKC61555.1"/>
    <property type="molecule type" value="Genomic_DNA"/>
</dbReference>
<dbReference type="AlphaFoldDB" id="A0A2N0RE11"/>
<organism evidence="1 2">
    <name type="scientific">Rhizophagus irregularis</name>
    <dbReference type="NCBI Taxonomy" id="588596"/>
    <lineage>
        <taxon>Eukaryota</taxon>
        <taxon>Fungi</taxon>
        <taxon>Fungi incertae sedis</taxon>
        <taxon>Mucoromycota</taxon>
        <taxon>Glomeromycotina</taxon>
        <taxon>Glomeromycetes</taxon>
        <taxon>Glomerales</taxon>
        <taxon>Glomeraceae</taxon>
        <taxon>Rhizophagus</taxon>
    </lineage>
</organism>
<gene>
    <name evidence="1" type="ORF">RhiirA1_348598</name>
</gene>
<protein>
    <submittedName>
        <fullName evidence="1">Uncharacterized protein</fullName>
    </submittedName>
</protein>
<dbReference type="VEuPathDB" id="FungiDB:RhiirA1_348598"/>